<organism evidence="3 4">
    <name type="scientific">Candidatus Scatomorpha intestinavium</name>
    <dbReference type="NCBI Taxonomy" id="2840922"/>
    <lineage>
        <taxon>Bacteria</taxon>
        <taxon>Bacillati</taxon>
        <taxon>Bacillota</taxon>
        <taxon>Clostridia</taxon>
        <taxon>Eubacteriales</taxon>
        <taxon>Candidatus Scatomorpha</taxon>
    </lineage>
</organism>
<dbReference type="HAMAP" id="MF_01940">
    <property type="entry name" value="RNA_CPDase"/>
    <property type="match status" value="1"/>
</dbReference>
<accession>A0A9D0ZFR8</accession>
<dbReference type="Pfam" id="PF13563">
    <property type="entry name" value="2_5_RNA_ligase2"/>
    <property type="match status" value="1"/>
</dbReference>
<feature type="active site" description="Proton donor" evidence="2">
    <location>
        <position position="40"/>
    </location>
</feature>
<protein>
    <recommendedName>
        <fullName evidence="2">RNA 2',3'-cyclic phosphodiesterase</fullName>
        <shortName evidence="2">RNA 2',3'-CPDase</shortName>
        <ecNumber evidence="2">3.1.4.58</ecNumber>
    </recommendedName>
</protein>
<feature type="short sequence motif" description="HXTX 1" evidence="2">
    <location>
        <begin position="40"/>
        <end position="43"/>
    </location>
</feature>
<evidence type="ECO:0000256" key="2">
    <source>
        <dbReference type="HAMAP-Rule" id="MF_01940"/>
    </source>
</evidence>
<dbReference type="EC" id="3.1.4.58" evidence="2"/>
<evidence type="ECO:0000256" key="1">
    <source>
        <dbReference type="ARBA" id="ARBA00022801"/>
    </source>
</evidence>
<reference evidence="3" key="2">
    <citation type="journal article" date="2021" name="PeerJ">
        <title>Extensive microbial diversity within the chicken gut microbiome revealed by metagenomics and culture.</title>
        <authorList>
            <person name="Gilroy R."/>
            <person name="Ravi A."/>
            <person name="Getino M."/>
            <person name="Pursley I."/>
            <person name="Horton D.L."/>
            <person name="Alikhan N.F."/>
            <person name="Baker D."/>
            <person name="Gharbi K."/>
            <person name="Hall N."/>
            <person name="Watson M."/>
            <person name="Adriaenssens E.M."/>
            <person name="Foster-Nyarko E."/>
            <person name="Jarju S."/>
            <person name="Secka A."/>
            <person name="Antonio M."/>
            <person name="Oren A."/>
            <person name="Chaudhuri R.R."/>
            <person name="La Ragione R."/>
            <person name="Hildebrand F."/>
            <person name="Pallen M.J."/>
        </authorList>
    </citation>
    <scope>NUCLEOTIDE SEQUENCE</scope>
    <source>
        <strain evidence="3">ChiBcolR7-354</strain>
    </source>
</reference>
<dbReference type="GO" id="GO:0004113">
    <property type="term" value="F:2',3'-cyclic-nucleotide 3'-phosphodiesterase activity"/>
    <property type="evidence" value="ECO:0007669"/>
    <property type="project" value="InterPro"/>
</dbReference>
<gene>
    <name evidence="3" type="primary">thpR</name>
    <name evidence="3" type="ORF">IAB77_05090</name>
</gene>
<dbReference type="NCBIfam" id="TIGR02258">
    <property type="entry name" value="2_5_ligase"/>
    <property type="match status" value="1"/>
</dbReference>
<feature type="active site" description="Proton acceptor" evidence="2">
    <location>
        <position position="123"/>
    </location>
</feature>
<name>A0A9D0ZFR8_9FIRM</name>
<dbReference type="EMBL" id="DVGA01000049">
    <property type="protein sequence ID" value="HIQ78616.1"/>
    <property type="molecule type" value="Genomic_DNA"/>
</dbReference>
<keyword evidence="1 2" id="KW-0378">Hydrolase</keyword>
<dbReference type="InterPro" id="IPR004175">
    <property type="entry name" value="RNA_CPDase"/>
</dbReference>
<dbReference type="Proteomes" id="UP000824262">
    <property type="component" value="Unassembled WGS sequence"/>
</dbReference>
<evidence type="ECO:0000313" key="4">
    <source>
        <dbReference type="Proteomes" id="UP000824262"/>
    </source>
</evidence>
<dbReference type="GO" id="GO:0008664">
    <property type="term" value="F:RNA 2',3'-cyclic 3'-phosphodiesterase activity"/>
    <property type="evidence" value="ECO:0007669"/>
    <property type="project" value="UniProtKB-EC"/>
</dbReference>
<feature type="short sequence motif" description="HXTX 2" evidence="2">
    <location>
        <begin position="123"/>
        <end position="126"/>
    </location>
</feature>
<sequence>MRLFIALNFPKSTVESLVRAQEALRRAAPRGNYSRRENLHLTLAFLGEQERGRLAAAEEAMDAARFSPLTLTFDRAGRFKNRGGDIWWLSCGEAPELMALQRRISAELASRGFTLEERRFVPHITLARQVILPPGAAAPALPESPVTAPAGRMSLMLSERIDGRLTYTELYHT</sequence>
<comment type="caution">
    <text evidence="3">The sequence shown here is derived from an EMBL/GenBank/DDBJ whole genome shotgun (WGS) entry which is preliminary data.</text>
</comment>
<reference evidence="3" key="1">
    <citation type="submission" date="2020-10" db="EMBL/GenBank/DDBJ databases">
        <authorList>
            <person name="Gilroy R."/>
        </authorList>
    </citation>
    <scope>NUCLEOTIDE SEQUENCE</scope>
    <source>
        <strain evidence="3">ChiBcolR7-354</strain>
    </source>
</reference>
<dbReference type="Gene3D" id="3.90.1140.10">
    <property type="entry name" value="Cyclic phosphodiesterase"/>
    <property type="match status" value="1"/>
</dbReference>
<comment type="function">
    <text evidence="2">Hydrolyzes RNA 2',3'-cyclic phosphodiester to an RNA 2'-phosphomonoester.</text>
</comment>
<proteinExistence type="inferred from homology"/>
<dbReference type="SUPFAM" id="SSF55144">
    <property type="entry name" value="LigT-like"/>
    <property type="match status" value="1"/>
</dbReference>
<dbReference type="AlphaFoldDB" id="A0A9D0ZFR8"/>
<comment type="catalytic activity">
    <reaction evidence="2">
        <text>a 3'-end 2',3'-cyclophospho-ribonucleotide-RNA + H2O = a 3'-end 2'-phospho-ribonucleotide-RNA + H(+)</text>
        <dbReference type="Rhea" id="RHEA:11828"/>
        <dbReference type="Rhea" id="RHEA-COMP:10464"/>
        <dbReference type="Rhea" id="RHEA-COMP:17353"/>
        <dbReference type="ChEBI" id="CHEBI:15377"/>
        <dbReference type="ChEBI" id="CHEBI:15378"/>
        <dbReference type="ChEBI" id="CHEBI:83064"/>
        <dbReference type="ChEBI" id="CHEBI:173113"/>
        <dbReference type="EC" id="3.1.4.58"/>
    </reaction>
</comment>
<dbReference type="PANTHER" id="PTHR35561:SF1">
    <property type="entry name" value="RNA 2',3'-CYCLIC PHOSPHODIESTERASE"/>
    <property type="match status" value="1"/>
</dbReference>
<evidence type="ECO:0000313" key="3">
    <source>
        <dbReference type="EMBL" id="HIQ78616.1"/>
    </source>
</evidence>
<dbReference type="InterPro" id="IPR009097">
    <property type="entry name" value="Cyclic_Pdiesterase"/>
</dbReference>
<comment type="similarity">
    <text evidence="2">Belongs to the 2H phosphoesterase superfamily. ThpR family.</text>
</comment>
<dbReference type="PANTHER" id="PTHR35561">
    <property type="entry name" value="RNA 2',3'-CYCLIC PHOSPHODIESTERASE"/>
    <property type="match status" value="1"/>
</dbReference>